<dbReference type="STRING" id="1123498.VR7878_00460"/>
<dbReference type="GO" id="GO:0015069">
    <property type="term" value="F:scyllo-inosamine-4-phosphate amidinotransferase activity"/>
    <property type="evidence" value="ECO:0007669"/>
    <property type="project" value="UniProtKB-EC"/>
</dbReference>
<dbReference type="PANTHER" id="PTHR10488">
    <property type="entry name" value="GLYCINE AMIDINOTRANSFERASE, MITOCHONDRIAL"/>
    <property type="match status" value="1"/>
</dbReference>
<organism evidence="4 5">
    <name type="scientific">Vibrio ruber (strain DSM 16370 / JCM 11486 / BCRC 17186 / CECT 7878 / LMG 23124 / VR1)</name>
    <dbReference type="NCBI Taxonomy" id="1123498"/>
    <lineage>
        <taxon>Bacteria</taxon>
        <taxon>Pseudomonadati</taxon>
        <taxon>Pseudomonadota</taxon>
        <taxon>Gammaproteobacteria</taxon>
        <taxon>Vibrionales</taxon>
        <taxon>Vibrionaceae</taxon>
        <taxon>Vibrio</taxon>
    </lineage>
</organism>
<gene>
    <name evidence="4" type="primary">strB1</name>
    <name evidence="4" type="ORF">VR7878_00460</name>
</gene>
<reference evidence="5" key="1">
    <citation type="submission" date="2017-02" db="EMBL/GenBank/DDBJ databases">
        <authorList>
            <person name="Rodrigo-Torres L."/>
            <person name="Arahal R.D."/>
            <person name="Lucena T."/>
        </authorList>
    </citation>
    <scope>NUCLEOTIDE SEQUENCE [LARGE SCALE GENOMIC DNA]</scope>
    <source>
        <strain evidence="5">CECT 7878</strain>
    </source>
</reference>
<dbReference type="InterPro" id="IPR033195">
    <property type="entry name" value="AmidinoTrfase"/>
</dbReference>
<dbReference type="GO" id="GO:0006601">
    <property type="term" value="P:creatine biosynthetic process"/>
    <property type="evidence" value="ECO:0007669"/>
    <property type="project" value="TreeGrafter"/>
</dbReference>
<dbReference type="Gene3D" id="3.75.10.10">
    <property type="entry name" value="L-arginine/glycine Amidinotransferase, Chain A"/>
    <property type="match status" value="1"/>
</dbReference>
<dbReference type="EC" id="2.1.4.2" evidence="4"/>
<evidence type="ECO:0000256" key="1">
    <source>
        <dbReference type="ARBA" id="ARBA00006943"/>
    </source>
</evidence>
<keyword evidence="5" id="KW-1185">Reference proteome</keyword>
<feature type="active site" evidence="3">
    <location>
        <position position="194"/>
    </location>
</feature>
<evidence type="ECO:0000256" key="2">
    <source>
        <dbReference type="ARBA" id="ARBA00022679"/>
    </source>
</evidence>
<dbReference type="AlphaFoldDB" id="A0A1R4LBD5"/>
<dbReference type="CDD" id="cd21136">
    <property type="entry name" value="amidinotransferase_AGAT-like"/>
    <property type="match status" value="1"/>
</dbReference>
<dbReference type="GO" id="GO:0015068">
    <property type="term" value="F:glycine amidinotransferase activity"/>
    <property type="evidence" value="ECO:0007669"/>
    <property type="project" value="TreeGrafter"/>
</dbReference>
<keyword evidence="2 4" id="KW-0808">Transferase</keyword>
<dbReference type="EMBL" id="FULE01000008">
    <property type="protein sequence ID" value="SJN53713.1"/>
    <property type="molecule type" value="Genomic_DNA"/>
</dbReference>
<accession>A0A1R4LBD5</accession>
<evidence type="ECO:0000313" key="5">
    <source>
        <dbReference type="Proteomes" id="UP000188276"/>
    </source>
</evidence>
<dbReference type="PANTHER" id="PTHR10488:SF1">
    <property type="entry name" value="GLYCINE AMIDINOTRANSFERASE, MITOCHONDRIAL"/>
    <property type="match status" value="1"/>
</dbReference>
<feature type="active site" description="Amidino-cysteine intermediate" evidence="3">
    <location>
        <position position="345"/>
    </location>
</feature>
<name>A0A1R4LBD5_VIBR1</name>
<feature type="active site" evidence="3">
    <location>
        <position position="243"/>
    </location>
</feature>
<dbReference type="SUPFAM" id="SSF55909">
    <property type="entry name" value="Pentein"/>
    <property type="match status" value="1"/>
</dbReference>
<dbReference type="Proteomes" id="UP000188276">
    <property type="component" value="Unassembled WGS sequence"/>
</dbReference>
<sequence length="361" mass="41883">MEKTNENNSMVNCFNEWDKLEEVIVGIADESMVPTWHSYMGPVLPEKQHDFFKKNAGKPFNHELIRNANHELDMFAQLLESRGIVVRRPTNYGFAKPYATPDWKEDNSLYAAMPRDLLLVVGNEIIECPMSWRSRYHEVNAYRPLLKEYFASGCKWSSAPKPQLTDELYQENFVPGKKGERFKSCLTEFEPTFDAADFVRCGKDIFGQLSHVTNQSGFDWLERHLGDEYRLHQLEFDDQHAMHIDTTFMPLAPGKLLVHPDKIRTLPKQFKDWDIITAPTPCFPDSYPLHFSSKWISMNIFMIDENIAIVEQDEKSIQDTLMQHGIDVITTPFKNFNALGGSFHCATLDIRRRGKLQSYFN</sequence>
<protein>
    <submittedName>
        <fullName evidence="4">Inosamine-phosphate amidinotransferase 1</fullName>
        <ecNumber evidence="4">2.1.4.2</ecNumber>
    </submittedName>
</protein>
<dbReference type="RefSeq" id="WP_205409405.1">
    <property type="nucleotide sequence ID" value="NZ_FULE01000008.1"/>
</dbReference>
<proteinExistence type="inferred from homology"/>
<evidence type="ECO:0000313" key="4">
    <source>
        <dbReference type="EMBL" id="SJN53713.1"/>
    </source>
</evidence>
<comment type="similarity">
    <text evidence="1">Belongs to the amidinotransferase family.</text>
</comment>
<evidence type="ECO:0000256" key="3">
    <source>
        <dbReference type="PIRSR" id="PIRSR633195-1"/>
    </source>
</evidence>